<dbReference type="PROSITE" id="PS50238">
    <property type="entry name" value="RHOGAP"/>
    <property type="match status" value="1"/>
</dbReference>
<dbReference type="SUPFAM" id="SSF48350">
    <property type="entry name" value="GTPase activation domain, GAP"/>
    <property type="match status" value="1"/>
</dbReference>
<evidence type="ECO:0000259" key="2">
    <source>
        <dbReference type="PROSITE" id="PS50238"/>
    </source>
</evidence>
<dbReference type="InterPro" id="IPR050729">
    <property type="entry name" value="Rho-GAP"/>
</dbReference>
<dbReference type="WBParaSite" id="MCU_008056-RB">
    <property type="protein sequence ID" value="MCU_008056-RB"/>
    <property type="gene ID" value="MCU_008056"/>
</dbReference>
<proteinExistence type="predicted"/>
<dbReference type="GO" id="GO:0007165">
    <property type="term" value="P:signal transduction"/>
    <property type="evidence" value="ECO:0007669"/>
    <property type="project" value="InterPro"/>
</dbReference>
<dbReference type="AlphaFoldDB" id="A0A5K3FKF4"/>
<protein>
    <submittedName>
        <fullName evidence="3">Rho-GAP domain-containing protein</fullName>
    </submittedName>
</protein>
<keyword evidence="1" id="KW-0343">GTPase activation</keyword>
<evidence type="ECO:0000256" key="1">
    <source>
        <dbReference type="ARBA" id="ARBA00022468"/>
    </source>
</evidence>
<evidence type="ECO:0000313" key="3">
    <source>
        <dbReference type="WBParaSite" id="MCU_008056-RB"/>
    </source>
</evidence>
<organism evidence="3">
    <name type="scientific">Mesocestoides corti</name>
    <name type="common">Flatworm</name>
    <dbReference type="NCBI Taxonomy" id="53468"/>
    <lineage>
        <taxon>Eukaryota</taxon>
        <taxon>Metazoa</taxon>
        <taxon>Spiralia</taxon>
        <taxon>Lophotrochozoa</taxon>
        <taxon>Platyhelminthes</taxon>
        <taxon>Cestoda</taxon>
        <taxon>Eucestoda</taxon>
        <taxon>Cyclophyllidea</taxon>
        <taxon>Mesocestoididae</taxon>
        <taxon>Mesocestoides</taxon>
    </lineage>
</organism>
<dbReference type="SMART" id="SM00324">
    <property type="entry name" value="RhoGAP"/>
    <property type="match status" value="1"/>
</dbReference>
<sequence>MATSEIHLHLDSDCDDVFSLSSDCDLSPLDYPRNRRNSCFAIVPNVENLQTVKTTHRGRTWSKGFASDRRCHDVCEESKRLSCSQSTRANPTLHDAKPKMPHFPYEVLGTRKSCPDPGIRRRLATDVTVAGGKRTLEESTVPSSAHAFGDFEDAGCATGKPVDGNSKFRLFYSAATPILRGIANVLGNARGGSGVTSGTSTSPMDPNEQARRIAAVVGEPPDFSELQNPGPVFGAPLENQISSADFPNVPLILHAMVTALELNGLHHVGLYRVPGKQKEVSRFVCLANMTSLDPDVLLHLDAWKDARVLTSAIKLFFRRLPEPILDQASWEPLASIVPEMSSEWTTASLAYALLAILVKLSKLQTRAITMQTPLNIVPSTRNVDYNKGLDLWRLATLDFLFDHLRRLEALAVTNQCSFACIAVCFGPSLFGGDSTIQPKLNMVLEVMLQHWPWLKTSLFNTGGGGASQDAVATARVGRVLPDALGSLRAIKPPTLAQTEAYVEQFFARGTDLGQSSDSLPTSFMAADTNGDTSKYPSNDVVSAVKEIFTRAGLISENVATISPGSSCRPDTKGDSTAHTVLKSVPPGNREADCGIQTPRASVSFRNGSVKDGRVCGQDEKIRKVPTFRKTNF</sequence>
<dbReference type="Pfam" id="PF00620">
    <property type="entry name" value="RhoGAP"/>
    <property type="match status" value="1"/>
</dbReference>
<dbReference type="Gene3D" id="1.10.555.10">
    <property type="entry name" value="Rho GTPase activation protein"/>
    <property type="match status" value="1"/>
</dbReference>
<dbReference type="InterPro" id="IPR000198">
    <property type="entry name" value="RhoGAP_dom"/>
</dbReference>
<dbReference type="PANTHER" id="PTHR23176">
    <property type="entry name" value="RHO/RAC/CDC GTPASE-ACTIVATING PROTEIN"/>
    <property type="match status" value="1"/>
</dbReference>
<dbReference type="GO" id="GO:0005737">
    <property type="term" value="C:cytoplasm"/>
    <property type="evidence" value="ECO:0007669"/>
    <property type="project" value="TreeGrafter"/>
</dbReference>
<dbReference type="CDD" id="cd00159">
    <property type="entry name" value="RhoGAP"/>
    <property type="match status" value="1"/>
</dbReference>
<feature type="domain" description="Rho-GAP" evidence="2">
    <location>
        <begin position="235"/>
        <end position="455"/>
    </location>
</feature>
<reference evidence="3" key="1">
    <citation type="submission" date="2019-11" db="UniProtKB">
        <authorList>
            <consortium name="WormBaseParasite"/>
        </authorList>
    </citation>
    <scope>IDENTIFICATION</scope>
</reference>
<dbReference type="InterPro" id="IPR008936">
    <property type="entry name" value="Rho_GTPase_activation_prot"/>
</dbReference>
<accession>A0A5K3FKF4</accession>
<name>A0A5K3FKF4_MESCO</name>
<dbReference type="GO" id="GO:0005096">
    <property type="term" value="F:GTPase activator activity"/>
    <property type="evidence" value="ECO:0007669"/>
    <property type="project" value="UniProtKB-KW"/>
</dbReference>
<dbReference type="PANTHER" id="PTHR23176:SF129">
    <property type="entry name" value="RHO GTPASE ACTIVATING PROTEIN AT 16F, ISOFORM E-RELATED"/>
    <property type="match status" value="1"/>
</dbReference>